<dbReference type="SUPFAM" id="SSF117396">
    <property type="entry name" value="TM1631-like"/>
    <property type="match status" value="1"/>
</dbReference>
<dbReference type="InterPro" id="IPR036520">
    <property type="entry name" value="UPF0759_sf"/>
</dbReference>
<dbReference type="Pfam" id="PF01904">
    <property type="entry name" value="DUF72"/>
    <property type="match status" value="1"/>
</dbReference>
<dbReference type="InterPro" id="IPR002763">
    <property type="entry name" value="DUF72"/>
</dbReference>
<evidence type="ECO:0000313" key="1">
    <source>
        <dbReference type="EMBL" id="MBF9000754.1"/>
    </source>
</evidence>
<evidence type="ECO:0000313" key="2">
    <source>
        <dbReference type="Proteomes" id="UP000597206"/>
    </source>
</evidence>
<dbReference type="Proteomes" id="UP000597206">
    <property type="component" value="Unassembled WGS sequence"/>
</dbReference>
<proteinExistence type="predicted"/>
<organism evidence="1 2">
    <name type="scientific">Vibrio nitrifigilis</name>
    <dbReference type="NCBI Taxonomy" id="2789781"/>
    <lineage>
        <taxon>Bacteria</taxon>
        <taxon>Pseudomonadati</taxon>
        <taxon>Pseudomonadota</taxon>
        <taxon>Gammaproteobacteria</taxon>
        <taxon>Vibrionales</taxon>
        <taxon>Vibrionaceae</taxon>
        <taxon>Vibrio</taxon>
    </lineage>
</organism>
<accession>A0ABS0GEC2</accession>
<dbReference type="EMBL" id="JADPMR010000001">
    <property type="protein sequence ID" value="MBF9000754.1"/>
    <property type="molecule type" value="Genomic_DNA"/>
</dbReference>
<comment type="caution">
    <text evidence="1">The sequence shown here is derived from an EMBL/GenBank/DDBJ whole genome shotgun (WGS) entry which is preliminary data.</text>
</comment>
<dbReference type="PANTHER" id="PTHR30348">
    <property type="entry name" value="UNCHARACTERIZED PROTEIN YECE"/>
    <property type="match status" value="1"/>
</dbReference>
<gene>
    <name evidence="1" type="ORF">I1A42_09290</name>
</gene>
<reference evidence="1 2" key="1">
    <citation type="submission" date="2020-11" db="EMBL/GenBank/DDBJ databases">
        <title>Vibrio nitrifigilis sp. nov., a marine nitrogen-fixing bacterium isolated from the lagoon sediment of an islet inside an atoll.</title>
        <authorList>
            <person name="Wang L.-T."/>
            <person name="Shieh W.Y."/>
        </authorList>
    </citation>
    <scope>NUCLEOTIDE SEQUENCE [LARGE SCALE GENOMIC DNA]</scope>
    <source>
        <strain evidence="1 2">NFV-1</strain>
    </source>
</reference>
<dbReference type="RefSeq" id="WP_196123297.1">
    <property type="nucleotide sequence ID" value="NZ_JADPMR010000001.1"/>
</dbReference>
<dbReference type="PANTHER" id="PTHR30348:SF9">
    <property type="entry name" value="UPF0759 PROTEIN YECE"/>
    <property type="match status" value="1"/>
</dbReference>
<sequence>MPSPTSRLLRLGLTMWSHSGWQSEFYGKGTQSSERLAKYASVFSTVEGNTTFYASPSAHTVLNWHDATPDEFRFTFKLPKQITHQNALRHSQQDVADFLQLMSPLAEKIGMWTIQLPANFGPDDFAALVQFCQQFPRDIPLGVEVRHPAFFAKQDAEKQLNQWLLEQGINRIIMDSRPVFAAKADNEVIIDAQKKKPRVPVHAIATAHSPMIRFIGHPDLDANLEFFAPWLSKLPAWIAQGKQPYLMIHTPDNVLAPQLAVKLYQQLQTQLDLTTLPSFPAAVDQQQLSMF</sequence>
<dbReference type="Gene3D" id="3.20.20.410">
    <property type="entry name" value="Protein of unknown function UPF0759"/>
    <property type="match status" value="1"/>
</dbReference>
<name>A0ABS0GEC2_9VIBR</name>
<keyword evidence="2" id="KW-1185">Reference proteome</keyword>
<protein>
    <submittedName>
        <fullName evidence="1">DUF72 domain-containing protein</fullName>
    </submittedName>
</protein>